<organism evidence="2 3">
    <name type="scientific">Acaryochloris thomasi RCC1774</name>
    <dbReference type="NCBI Taxonomy" id="1764569"/>
    <lineage>
        <taxon>Bacteria</taxon>
        <taxon>Bacillati</taxon>
        <taxon>Cyanobacteriota</taxon>
        <taxon>Cyanophyceae</taxon>
        <taxon>Acaryochloridales</taxon>
        <taxon>Acaryochloridaceae</taxon>
        <taxon>Acaryochloris</taxon>
        <taxon>Acaryochloris thomasi</taxon>
    </lineage>
</organism>
<dbReference type="CDD" id="cd00371">
    <property type="entry name" value="HMA"/>
    <property type="match status" value="1"/>
</dbReference>
<proteinExistence type="predicted"/>
<dbReference type="GO" id="GO:0046872">
    <property type="term" value="F:metal ion binding"/>
    <property type="evidence" value="ECO:0007669"/>
    <property type="project" value="InterPro"/>
</dbReference>
<dbReference type="InterPro" id="IPR036163">
    <property type="entry name" value="HMA_dom_sf"/>
</dbReference>
<dbReference type="EMBL" id="PQWO01000012">
    <property type="protein sequence ID" value="PZD72161.1"/>
    <property type="molecule type" value="Genomic_DNA"/>
</dbReference>
<dbReference type="Proteomes" id="UP000248857">
    <property type="component" value="Unassembled WGS sequence"/>
</dbReference>
<sequence length="64" mass="6653">MIHQLQVPSMACSACVDTITQAVHKIDAAAAVEADPKTKIVQVTTEQSEAVVKDAIATAGYPVS</sequence>
<keyword evidence="3" id="KW-1185">Reference proteome</keyword>
<dbReference type="InterPro" id="IPR006121">
    <property type="entry name" value="HMA_dom"/>
</dbReference>
<feature type="domain" description="HMA" evidence="1">
    <location>
        <begin position="1"/>
        <end position="64"/>
    </location>
</feature>
<reference evidence="2 3" key="1">
    <citation type="journal article" date="2018" name="Sci. Rep.">
        <title>A novel species of the marine cyanobacterium Acaryochloris with a unique pigment content and lifestyle.</title>
        <authorList>
            <person name="Partensky F."/>
            <person name="Six C."/>
            <person name="Ratin M."/>
            <person name="Garczarek L."/>
            <person name="Vaulot D."/>
            <person name="Probert I."/>
            <person name="Calteau A."/>
            <person name="Gourvil P."/>
            <person name="Marie D."/>
            <person name="Grebert T."/>
            <person name="Bouchier C."/>
            <person name="Le Panse S."/>
            <person name="Gachenot M."/>
            <person name="Rodriguez F."/>
            <person name="Garrido J.L."/>
        </authorList>
    </citation>
    <scope>NUCLEOTIDE SEQUENCE [LARGE SCALE GENOMIC DNA]</scope>
    <source>
        <strain evidence="2 3">RCC1774</strain>
    </source>
</reference>
<evidence type="ECO:0000259" key="1">
    <source>
        <dbReference type="PROSITE" id="PS50846"/>
    </source>
</evidence>
<protein>
    <recommendedName>
        <fullName evidence="1">HMA domain-containing protein</fullName>
    </recommendedName>
</protein>
<dbReference type="OrthoDB" id="516025at2"/>
<name>A0A2W1JTA1_9CYAN</name>
<accession>A0A2W1JTA1</accession>
<dbReference type="PROSITE" id="PS50846">
    <property type="entry name" value="HMA_2"/>
    <property type="match status" value="1"/>
</dbReference>
<gene>
    <name evidence="2" type="ORF">C1752_04048</name>
</gene>
<comment type="caution">
    <text evidence="2">The sequence shown here is derived from an EMBL/GenBank/DDBJ whole genome shotgun (WGS) entry which is preliminary data.</text>
</comment>
<evidence type="ECO:0000313" key="3">
    <source>
        <dbReference type="Proteomes" id="UP000248857"/>
    </source>
</evidence>
<dbReference type="AlphaFoldDB" id="A0A2W1JTA1"/>
<dbReference type="Gene3D" id="3.30.70.100">
    <property type="match status" value="1"/>
</dbReference>
<dbReference type="RefSeq" id="WP_110987448.1">
    <property type="nucleotide sequence ID" value="NZ_CAWNWM010000012.1"/>
</dbReference>
<evidence type="ECO:0000313" key="2">
    <source>
        <dbReference type="EMBL" id="PZD72161.1"/>
    </source>
</evidence>
<dbReference type="SUPFAM" id="SSF55008">
    <property type="entry name" value="HMA, heavy metal-associated domain"/>
    <property type="match status" value="1"/>
</dbReference>
<dbReference type="Pfam" id="PF00403">
    <property type="entry name" value="HMA"/>
    <property type="match status" value="1"/>
</dbReference>